<dbReference type="Proteomes" id="UP001292094">
    <property type="component" value="Unassembled WGS sequence"/>
</dbReference>
<sequence length="110" mass="12102">MLVFRISIYWHFIACNAMQTNGERDAKVLNHHSFWGDKIVTRRTEASAALFSQYNPEAEARKVASVGGEGGLTGHYTLTRLPGDSAQVWCWARNAVGIQMNPAASLSHPG</sequence>
<feature type="non-terminal residue" evidence="1">
    <location>
        <position position="1"/>
    </location>
</feature>
<evidence type="ECO:0000313" key="2">
    <source>
        <dbReference type="Proteomes" id="UP001292094"/>
    </source>
</evidence>
<proteinExistence type="predicted"/>
<keyword evidence="2" id="KW-1185">Reference proteome</keyword>
<comment type="caution">
    <text evidence="1">The sequence shown here is derived from an EMBL/GenBank/DDBJ whole genome shotgun (WGS) entry which is preliminary data.</text>
</comment>
<reference evidence="1" key="1">
    <citation type="submission" date="2023-11" db="EMBL/GenBank/DDBJ databases">
        <title>Genome assemblies of two species of porcelain crab, Petrolisthes cinctipes and Petrolisthes manimaculis (Anomura: Porcellanidae).</title>
        <authorList>
            <person name="Angst P."/>
        </authorList>
    </citation>
    <scope>NUCLEOTIDE SEQUENCE</scope>
    <source>
        <strain evidence="1">PB745_02</strain>
        <tissue evidence="1">Gill</tissue>
    </source>
</reference>
<name>A0AAE1NEC6_9EUCA</name>
<organism evidence="1 2">
    <name type="scientific">Petrolisthes manimaculis</name>
    <dbReference type="NCBI Taxonomy" id="1843537"/>
    <lineage>
        <taxon>Eukaryota</taxon>
        <taxon>Metazoa</taxon>
        <taxon>Ecdysozoa</taxon>
        <taxon>Arthropoda</taxon>
        <taxon>Crustacea</taxon>
        <taxon>Multicrustacea</taxon>
        <taxon>Malacostraca</taxon>
        <taxon>Eumalacostraca</taxon>
        <taxon>Eucarida</taxon>
        <taxon>Decapoda</taxon>
        <taxon>Pleocyemata</taxon>
        <taxon>Anomura</taxon>
        <taxon>Galatheoidea</taxon>
        <taxon>Porcellanidae</taxon>
        <taxon>Petrolisthes</taxon>
    </lineage>
</organism>
<gene>
    <name evidence="1" type="ORF">Pmani_039864</name>
</gene>
<evidence type="ECO:0000313" key="1">
    <source>
        <dbReference type="EMBL" id="KAK4287056.1"/>
    </source>
</evidence>
<protein>
    <submittedName>
        <fullName evidence="1">Uncharacterized protein</fullName>
    </submittedName>
</protein>
<dbReference type="AlphaFoldDB" id="A0AAE1NEC6"/>
<dbReference type="EMBL" id="JAWZYT010007120">
    <property type="protein sequence ID" value="KAK4287056.1"/>
    <property type="molecule type" value="Genomic_DNA"/>
</dbReference>
<accession>A0AAE1NEC6</accession>